<feature type="signal peptide" evidence="2">
    <location>
        <begin position="1"/>
        <end position="21"/>
    </location>
</feature>
<feature type="compositionally biased region" description="Basic and acidic residues" evidence="1">
    <location>
        <begin position="48"/>
        <end position="59"/>
    </location>
</feature>
<accession>A0A502G7U1</accession>
<dbReference type="Proteomes" id="UP000317078">
    <property type="component" value="Unassembled WGS sequence"/>
</dbReference>
<evidence type="ECO:0000313" key="3">
    <source>
        <dbReference type="EMBL" id="TPG58075.1"/>
    </source>
</evidence>
<evidence type="ECO:0000256" key="2">
    <source>
        <dbReference type="SAM" id="SignalP"/>
    </source>
</evidence>
<reference evidence="3 4" key="1">
    <citation type="journal article" date="2019" name="Environ. Microbiol.">
        <title>Species interactions and distinct microbial communities in high Arctic permafrost affected cryosols are associated with the CH4 and CO2 gas fluxes.</title>
        <authorList>
            <person name="Altshuler I."/>
            <person name="Hamel J."/>
            <person name="Turney S."/>
            <person name="Magnuson E."/>
            <person name="Levesque R."/>
            <person name="Greer C."/>
            <person name="Whyte L.G."/>
        </authorList>
    </citation>
    <scope>NUCLEOTIDE SEQUENCE [LARGE SCALE GENOMIC DNA]</scope>
    <source>
        <strain evidence="3 4">S9.3B</strain>
    </source>
</reference>
<comment type="caution">
    <text evidence="3">The sequence shown here is derived from an EMBL/GenBank/DDBJ whole genome shotgun (WGS) entry which is preliminary data.</text>
</comment>
<feature type="chain" id="PRO_5021341959" description="Argininosuccinate lyase" evidence="2">
    <location>
        <begin position="22"/>
        <end position="59"/>
    </location>
</feature>
<organism evidence="3 4">
    <name type="scientific">Muricoccus nepalensis</name>
    <dbReference type="NCBI Taxonomy" id="1854500"/>
    <lineage>
        <taxon>Bacteria</taxon>
        <taxon>Pseudomonadati</taxon>
        <taxon>Pseudomonadota</taxon>
        <taxon>Alphaproteobacteria</taxon>
        <taxon>Acetobacterales</taxon>
        <taxon>Roseomonadaceae</taxon>
        <taxon>Muricoccus</taxon>
    </lineage>
</organism>
<dbReference type="EMBL" id="RCZP01000006">
    <property type="protein sequence ID" value="TPG58075.1"/>
    <property type="molecule type" value="Genomic_DNA"/>
</dbReference>
<evidence type="ECO:0008006" key="5">
    <source>
        <dbReference type="Google" id="ProtNLM"/>
    </source>
</evidence>
<evidence type="ECO:0000313" key="4">
    <source>
        <dbReference type="Proteomes" id="UP000317078"/>
    </source>
</evidence>
<proteinExistence type="predicted"/>
<dbReference type="PROSITE" id="PS51257">
    <property type="entry name" value="PROKAR_LIPOPROTEIN"/>
    <property type="match status" value="1"/>
</dbReference>
<sequence>MRLVRAALLPALLLATLAACSGGNRTFGERVRDTVDPPSGPVESTGRAVDRAIDRVRPN</sequence>
<keyword evidence="4" id="KW-1185">Reference proteome</keyword>
<keyword evidence="2" id="KW-0732">Signal</keyword>
<dbReference type="RefSeq" id="WP_140882452.1">
    <property type="nucleotide sequence ID" value="NZ_RCZP01000006.1"/>
</dbReference>
<feature type="region of interest" description="Disordered" evidence="1">
    <location>
        <begin position="26"/>
        <end position="59"/>
    </location>
</feature>
<dbReference type="AlphaFoldDB" id="A0A502G7U1"/>
<name>A0A502G7U1_9PROT</name>
<gene>
    <name evidence="3" type="ORF">EAH89_08905</name>
</gene>
<evidence type="ECO:0000256" key="1">
    <source>
        <dbReference type="SAM" id="MobiDB-lite"/>
    </source>
</evidence>
<dbReference type="OrthoDB" id="7284389at2"/>
<protein>
    <recommendedName>
        <fullName evidence="5">Argininosuccinate lyase</fullName>
    </recommendedName>
</protein>